<geneLocation type="chloroplast" evidence="6"/>
<comment type="subcellular location">
    <subcellularLocation>
        <location evidence="1">Plastid</location>
        <location evidence="1">Chloroplast</location>
    </subcellularLocation>
</comment>
<dbReference type="AlphaFoldDB" id="A0A7G7WUH5"/>
<sequence length="91" mass="10809">MVKLRLKRCEQRAKVVYRIVPIDVRSRREGKDLHKVGFYALIEKQTYLNIPVILYFLERGVQPTGMVQDIFIFLQRVRVFTQLCPNQTRGN</sequence>
<evidence type="ECO:0000256" key="2">
    <source>
        <dbReference type="ARBA" id="ARBA00006668"/>
    </source>
</evidence>
<protein>
    <recommendedName>
        <fullName evidence="5">30S ribosomal protein S16, chloroplastic</fullName>
    </recommendedName>
</protein>
<keyword evidence="4" id="KW-0687">Ribonucleoprotein</keyword>
<evidence type="ECO:0000256" key="1">
    <source>
        <dbReference type="ARBA" id="ARBA00004229"/>
    </source>
</evidence>
<dbReference type="RefSeq" id="YP_009972206.1">
    <property type="nucleotide sequence ID" value="NC_051951.1"/>
</dbReference>
<dbReference type="GO" id="GO:0009507">
    <property type="term" value="C:chloroplast"/>
    <property type="evidence" value="ECO:0007669"/>
    <property type="project" value="UniProtKB-SubCell"/>
</dbReference>
<reference evidence="6" key="1">
    <citation type="journal article" date="2020" name="BMC Plant Biol.">
        <title>Plastome phylogenomic study of Gentianeae (Gentianaceae): widespread gene tree discordance and its association with evolutionary rate heterogeneity of plastid genes.</title>
        <authorList>
            <person name="Zhang X."/>
            <person name="Sun Y."/>
            <person name="Landis J.B."/>
            <person name="Lv Z."/>
            <person name="Shen J."/>
            <person name="Zhang H."/>
            <person name="Lin N."/>
            <person name="Li L."/>
            <person name="Sun J."/>
            <person name="Deng T."/>
            <person name="Sun H."/>
            <person name="Wang H."/>
        </authorList>
    </citation>
    <scope>NUCLEOTIDE SEQUENCE</scope>
</reference>
<proteinExistence type="inferred from homology"/>
<comment type="similarity">
    <text evidence="2">Belongs to the bacterial ribosomal protein bS16 family.</text>
</comment>
<evidence type="ECO:0000313" key="6">
    <source>
        <dbReference type="EMBL" id="QNH70701.1"/>
    </source>
</evidence>
<name>A0A7G7WUH5_9GENT</name>
<dbReference type="GO" id="GO:0005739">
    <property type="term" value="C:mitochondrion"/>
    <property type="evidence" value="ECO:0007669"/>
    <property type="project" value="GOC"/>
</dbReference>
<dbReference type="Gene3D" id="3.30.1320.10">
    <property type="match status" value="1"/>
</dbReference>
<dbReference type="PANTHER" id="PTHR12919">
    <property type="entry name" value="30S RIBOSOMAL PROTEIN S16"/>
    <property type="match status" value="1"/>
</dbReference>
<dbReference type="NCBIfam" id="TIGR00002">
    <property type="entry name" value="S16"/>
    <property type="match status" value="1"/>
</dbReference>
<dbReference type="EMBL" id="MT228731">
    <property type="protein sequence ID" value="QNH70701.1"/>
    <property type="molecule type" value="Genomic_DNA"/>
</dbReference>
<dbReference type="GeneID" id="60456804"/>
<dbReference type="InterPro" id="IPR023803">
    <property type="entry name" value="Ribosomal_bS16_dom_sf"/>
</dbReference>
<dbReference type="InterPro" id="IPR000307">
    <property type="entry name" value="Ribosomal_bS16"/>
</dbReference>
<dbReference type="GO" id="GO:0015935">
    <property type="term" value="C:small ribosomal subunit"/>
    <property type="evidence" value="ECO:0007669"/>
    <property type="project" value="TreeGrafter"/>
</dbReference>
<dbReference type="Pfam" id="PF00886">
    <property type="entry name" value="Ribosomal_S16"/>
    <property type="match status" value="1"/>
</dbReference>
<gene>
    <name evidence="6" type="primary">rps16</name>
</gene>
<evidence type="ECO:0000256" key="3">
    <source>
        <dbReference type="ARBA" id="ARBA00022980"/>
    </source>
</evidence>
<keyword evidence="6" id="KW-0150">Chloroplast</keyword>
<dbReference type="PANTHER" id="PTHR12919:SF20">
    <property type="entry name" value="SMALL RIBOSOMAL SUBUNIT PROTEIN BS16M"/>
    <property type="match status" value="1"/>
</dbReference>
<accession>A0A7G7WUH5</accession>
<dbReference type="SUPFAM" id="SSF54565">
    <property type="entry name" value="Ribosomal protein S16"/>
    <property type="match status" value="1"/>
</dbReference>
<dbReference type="GO" id="GO:0032543">
    <property type="term" value="P:mitochondrial translation"/>
    <property type="evidence" value="ECO:0007669"/>
    <property type="project" value="TreeGrafter"/>
</dbReference>
<organism evidence="6">
    <name type="scientific">Tripterospermum membranaceum</name>
    <dbReference type="NCBI Taxonomy" id="1608371"/>
    <lineage>
        <taxon>Eukaryota</taxon>
        <taxon>Viridiplantae</taxon>
        <taxon>Streptophyta</taxon>
        <taxon>Embryophyta</taxon>
        <taxon>Tracheophyta</taxon>
        <taxon>Spermatophyta</taxon>
        <taxon>Magnoliopsida</taxon>
        <taxon>eudicotyledons</taxon>
        <taxon>Gunneridae</taxon>
        <taxon>Pentapetalae</taxon>
        <taxon>asterids</taxon>
        <taxon>lamiids</taxon>
        <taxon>Gentianales</taxon>
        <taxon>Gentianaceae</taxon>
        <taxon>Gentianeae</taxon>
        <taxon>Gentianinae</taxon>
        <taxon>Tripterospermum</taxon>
    </lineage>
</organism>
<keyword evidence="3 6" id="KW-0689">Ribosomal protein</keyword>
<dbReference type="GO" id="GO:0003735">
    <property type="term" value="F:structural constituent of ribosome"/>
    <property type="evidence" value="ECO:0007669"/>
    <property type="project" value="InterPro"/>
</dbReference>
<keyword evidence="6" id="KW-0934">Plastid</keyword>
<evidence type="ECO:0000256" key="5">
    <source>
        <dbReference type="ARBA" id="ARBA00035371"/>
    </source>
</evidence>
<evidence type="ECO:0000256" key="4">
    <source>
        <dbReference type="ARBA" id="ARBA00023274"/>
    </source>
</evidence>